<dbReference type="InterPro" id="IPR033138">
    <property type="entry name" value="Cu_oxidase_CS"/>
</dbReference>
<evidence type="ECO:0000256" key="6">
    <source>
        <dbReference type="ARBA" id="ARBA00023180"/>
    </source>
</evidence>
<evidence type="ECO:0000256" key="2">
    <source>
        <dbReference type="ARBA" id="ARBA00022723"/>
    </source>
</evidence>
<dbReference type="PANTHER" id="PTHR11709:SF511">
    <property type="entry name" value="LACCASE"/>
    <property type="match status" value="1"/>
</dbReference>
<dbReference type="GO" id="GO:0016491">
    <property type="term" value="F:oxidoreductase activity"/>
    <property type="evidence" value="ECO:0007669"/>
    <property type="project" value="UniProtKB-KW"/>
</dbReference>
<feature type="domain" description="Plastocyanin-like" evidence="8">
    <location>
        <begin position="160"/>
        <end position="213"/>
    </location>
</feature>
<dbReference type="SUPFAM" id="SSF49503">
    <property type="entry name" value="Cupredoxins"/>
    <property type="match status" value="2"/>
</dbReference>
<keyword evidence="4" id="KW-0186">Copper</keyword>
<keyword evidence="2" id="KW-0479">Metal-binding</keyword>
<keyword evidence="6" id="KW-0325">Glycoprotein</keyword>
<feature type="domain" description="Plastocyanin-like" evidence="9">
    <location>
        <begin position="28"/>
        <end position="147"/>
    </location>
</feature>
<proteinExistence type="inferred from homology"/>
<dbReference type="Pfam" id="PF00394">
    <property type="entry name" value="Cu-oxidase"/>
    <property type="match status" value="1"/>
</dbReference>
<dbReference type="Gene3D" id="2.60.40.420">
    <property type="entry name" value="Cupredoxins - blue copper proteins"/>
    <property type="match status" value="2"/>
</dbReference>
<keyword evidence="7" id="KW-0732">Signal</keyword>
<evidence type="ECO:0000256" key="5">
    <source>
        <dbReference type="ARBA" id="ARBA00023157"/>
    </source>
</evidence>
<accession>A0AAD7B7U7</accession>
<comment type="similarity">
    <text evidence="1">Belongs to the multicopper oxidase family.</text>
</comment>
<gene>
    <name evidence="10" type="ORF">FB45DRAFT_803264</name>
</gene>
<organism evidence="10 11">
    <name type="scientific">Roridomyces roridus</name>
    <dbReference type="NCBI Taxonomy" id="1738132"/>
    <lineage>
        <taxon>Eukaryota</taxon>
        <taxon>Fungi</taxon>
        <taxon>Dikarya</taxon>
        <taxon>Basidiomycota</taxon>
        <taxon>Agaricomycotina</taxon>
        <taxon>Agaricomycetes</taxon>
        <taxon>Agaricomycetidae</taxon>
        <taxon>Agaricales</taxon>
        <taxon>Marasmiineae</taxon>
        <taxon>Mycenaceae</taxon>
        <taxon>Roridomyces</taxon>
    </lineage>
</organism>
<evidence type="ECO:0000256" key="1">
    <source>
        <dbReference type="ARBA" id="ARBA00010609"/>
    </source>
</evidence>
<protein>
    <submittedName>
        <fullName evidence="10">Cupredoxin</fullName>
    </submittedName>
</protein>
<evidence type="ECO:0000259" key="9">
    <source>
        <dbReference type="Pfam" id="PF07732"/>
    </source>
</evidence>
<dbReference type="Pfam" id="PF07732">
    <property type="entry name" value="Cu-oxidase_3"/>
    <property type="match status" value="1"/>
</dbReference>
<reference evidence="10" key="1">
    <citation type="submission" date="2023-03" db="EMBL/GenBank/DDBJ databases">
        <title>Massive genome expansion in bonnet fungi (Mycena s.s.) driven by repeated elements and novel gene families across ecological guilds.</title>
        <authorList>
            <consortium name="Lawrence Berkeley National Laboratory"/>
            <person name="Harder C.B."/>
            <person name="Miyauchi S."/>
            <person name="Viragh M."/>
            <person name="Kuo A."/>
            <person name="Thoen E."/>
            <person name="Andreopoulos B."/>
            <person name="Lu D."/>
            <person name="Skrede I."/>
            <person name="Drula E."/>
            <person name="Henrissat B."/>
            <person name="Morin E."/>
            <person name="Kohler A."/>
            <person name="Barry K."/>
            <person name="LaButti K."/>
            <person name="Morin E."/>
            <person name="Salamov A."/>
            <person name="Lipzen A."/>
            <person name="Mereny Z."/>
            <person name="Hegedus B."/>
            <person name="Baldrian P."/>
            <person name="Stursova M."/>
            <person name="Weitz H."/>
            <person name="Taylor A."/>
            <person name="Grigoriev I.V."/>
            <person name="Nagy L.G."/>
            <person name="Martin F."/>
            <person name="Kauserud H."/>
        </authorList>
    </citation>
    <scope>NUCLEOTIDE SEQUENCE</scope>
    <source>
        <strain evidence="10">9284</strain>
    </source>
</reference>
<keyword evidence="11" id="KW-1185">Reference proteome</keyword>
<dbReference type="AlphaFoldDB" id="A0AAD7B7U7"/>
<evidence type="ECO:0000256" key="3">
    <source>
        <dbReference type="ARBA" id="ARBA00023002"/>
    </source>
</evidence>
<dbReference type="PANTHER" id="PTHR11709">
    <property type="entry name" value="MULTI-COPPER OXIDASE"/>
    <property type="match status" value="1"/>
</dbReference>
<evidence type="ECO:0000313" key="10">
    <source>
        <dbReference type="EMBL" id="KAJ7612699.1"/>
    </source>
</evidence>
<keyword evidence="5" id="KW-1015">Disulfide bond</keyword>
<dbReference type="InterPro" id="IPR008972">
    <property type="entry name" value="Cupredoxin"/>
</dbReference>
<evidence type="ECO:0000259" key="8">
    <source>
        <dbReference type="Pfam" id="PF00394"/>
    </source>
</evidence>
<keyword evidence="3" id="KW-0560">Oxidoreductase</keyword>
<dbReference type="InterPro" id="IPR045087">
    <property type="entry name" value="Cu-oxidase_fam"/>
</dbReference>
<feature type="signal peptide" evidence="7">
    <location>
        <begin position="1"/>
        <end position="17"/>
    </location>
</feature>
<dbReference type="PROSITE" id="PS00079">
    <property type="entry name" value="MULTICOPPER_OXIDASE1"/>
    <property type="match status" value="1"/>
</dbReference>
<dbReference type="GO" id="GO:0005507">
    <property type="term" value="F:copper ion binding"/>
    <property type="evidence" value="ECO:0007669"/>
    <property type="project" value="InterPro"/>
</dbReference>
<name>A0AAD7B7U7_9AGAR</name>
<dbReference type="EMBL" id="JARKIF010000030">
    <property type="protein sequence ID" value="KAJ7612699.1"/>
    <property type="molecule type" value="Genomic_DNA"/>
</dbReference>
<dbReference type="Proteomes" id="UP001221142">
    <property type="component" value="Unassembled WGS sequence"/>
</dbReference>
<comment type="caution">
    <text evidence="10">The sequence shown here is derived from an EMBL/GenBank/DDBJ whole genome shotgun (WGS) entry which is preliminary data.</text>
</comment>
<dbReference type="InterPro" id="IPR011707">
    <property type="entry name" value="Cu-oxidase-like_N"/>
</dbReference>
<feature type="chain" id="PRO_5042032291" evidence="7">
    <location>
        <begin position="18"/>
        <end position="213"/>
    </location>
</feature>
<dbReference type="InterPro" id="IPR001117">
    <property type="entry name" value="Cu-oxidase_2nd"/>
</dbReference>
<evidence type="ECO:0000256" key="4">
    <source>
        <dbReference type="ARBA" id="ARBA00023008"/>
    </source>
</evidence>
<evidence type="ECO:0000313" key="11">
    <source>
        <dbReference type="Proteomes" id="UP001221142"/>
    </source>
</evidence>
<evidence type="ECO:0000256" key="7">
    <source>
        <dbReference type="SAM" id="SignalP"/>
    </source>
</evidence>
<sequence length="213" mass="23044">MSRSFLFASILVDFALASIGPTATLTLTNGDVLPDGFTRQAVLVNGVTPAPLVVGNKGDEFNLNVVDSLTNETMLLSSTIHWHGFFQPNNSFNDGVAFVTQCPIAVNNSFLYSFPTNDQAGTFWYHSHLSTQYCDGLRGPLVVYDPDDPHADLYDVDDETTIITLADWYHVPASTLGAVANLDSTLINGLGRFAGGPTSQLAVISVTHGQRYR</sequence>